<keyword evidence="16" id="KW-1185">Reference proteome</keyword>
<dbReference type="FunFam" id="3.30.160.60:FF:004137">
    <property type="match status" value="1"/>
</dbReference>
<dbReference type="Gene3D" id="3.30.160.60">
    <property type="entry name" value="Classic Zinc Finger"/>
    <property type="match status" value="9"/>
</dbReference>
<dbReference type="InterPro" id="IPR036236">
    <property type="entry name" value="Znf_C2H2_sf"/>
</dbReference>
<dbReference type="InParanoid" id="A0A7N4PKR9"/>
<dbReference type="GO" id="GO:0008270">
    <property type="term" value="F:zinc ion binding"/>
    <property type="evidence" value="ECO:0007669"/>
    <property type="project" value="UniProtKB-KW"/>
</dbReference>
<dbReference type="FunFam" id="3.30.160.60:FF:002402">
    <property type="entry name" value="Zinc finger protein 347"/>
    <property type="match status" value="1"/>
</dbReference>
<evidence type="ECO:0000256" key="12">
    <source>
        <dbReference type="PROSITE-ProRule" id="PRU00042"/>
    </source>
</evidence>
<dbReference type="InterPro" id="IPR001909">
    <property type="entry name" value="KRAB"/>
</dbReference>
<dbReference type="InterPro" id="IPR013087">
    <property type="entry name" value="Znf_C2H2_type"/>
</dbReference>
<keyword evidence="7" id="KW-0862">Zinc</keyword>
<reference evidence="15" key="3">
    <citation type="submission" date="2025-09" db="UniProtKB">
        <authorList>
            <consortium name="Ensembl"/>
        </authorList>
    </citation>
    <scope>IDENTIFICATION</scope>
</reference>
<comment type="function">
    <text evidence="1">May be involved in transcriptional regulation.</text>
</comment>
<dbReference type="PROSITE" id="PS50157">
    <property type="entry name" value="ZINC_FINGER_C2H2_2"/>
    <property type="match status" value="8"/>
</dbReference>
<evidence type="ECO:0000256" key="4">
    <source>
        <dbReference type="ARBA" id="ARBA00022723"/>
    </source>
</evidence>
<feature type="domain" description="C2H2-type" evidence="13">
    <location>
        <begin position="362"/>
        <end position="389"/>
    </location>
</feature>
<keyword evidence="8" id="KW-0805">Transcription regulation</keyword>
<dbReference type="CDD" id="cd07765">
    <property type="entry name" value="KRAB_A-box"/>
    <property type="match status" value="1"/>
</dbReference>
<dbReference type="SMART" id="SM00355">
    <property type="entry name" value="ZnF_C2H2"/>
    <property type="match status" value="8"/>
</dbReference>
<feature type="domain" description="KRAB" evidence="14">
    <location>
        <begin position="15"/>
        <end position="86"/>
    </location>
</feature>
<dbReference type="FunFam" id="3.30.160.60:FF:000016">
    <property type="entry name" value="zinc finger protein 37 homolog"/>
    <property type="match status" value="4"/>
</dbReference>
<reference evidence="15 16" key="1">
    <citation type="journal article" date="2011" name="Proc. Natl. Acad. Sci. U.S.A.">
        <title>Genetic diversity and population structure of the endangered marsupial Sarcophilus harrisii (Tasmanian devil).</title>
        <authorList>
            <person name="Miller W."/>
            <person name="Hayes V.M."/>
            <person name="Ratan A."/>
            <person name="Petersen D.C."/>
            <person name="Wittekindt N.E."/>
            <person name="Miller J."/>
            <person name="Walenz B."/>
            <person name="Knight J."/>
            <person name="Qi J."/>
            <person name="Zhao F."/>
            <person name="Wang Q."/>
            <person name="Bedoya-Reina O.C."/>
            <person name="Katiyar N."/>
            <person name="Tomsho L.P."/>
            <person name="Kasson L.M."/>
            <person name="Hardie R.A."/>
            <person name="Woodbridge P."/>
            <person name="Tindall E.A."/>
            <person name="Bertelsen M.F."/>
            <person name="Dixon D."/>
            <person name="Pyecroft S."/>
            <person name="Helgen K.M."/>
            <person name="Lesk A.M."/>
            <person name="Pringle T.H."/>
            <person name="Patterson N."/>
            <person name="Zhang Y."/>
            <person name="Kreiss A."/>
            <person name="Woods G.M."/>
            <person name="Jones M.E."/>
            <person name="Schuster S.C."/>
        </authorList>
    </citation>
    <scope>NUCLEOTIDE SEQUENCE [LARGE SCALE GENOMIC DNA]</scope>
</reference>
<dbReference type="Pfam" id="PF00096">
    <property type="entry name" value="zf-C2H2"/>
    <property type="match status" value="5"/>
</dbReference>
<dbReference type="PROSITE" id="PS00028">
    <property type="entry name" value="ZINC_FINGER_C2H2_1"/>
    <property type="match status" value="8"/>
</dbReference>
<accession>A0A7N4PKR9</accession>
<dbReference type="FunFam" id="3.30.160.60:FF:000564">
    <property type="entry name" value="zinc finger protein 699"/>
    <property type="match status" value="1"/>
</dbReference>
<organism evidence="15 16">
    <name type="scientific">Sarcophilus harrisii</name>
    <name type="common">Tasmanian devil</name>
    <name type="synonym">Sarcophilus laniarius</name>
    <dbReference type="NCBI Taxonomy" id="9305"/>
    <lineage>
        <taxon>Eukaryota</taxon>
        <taxon>Metazoa</taxon>
        <taxon>Chordata</taxon>
        <taxon>Craniata</taxon>
        <taxon>Vertebrata</taxon>
        <taxon>Euteleostomi</taxon>
        <taxon>Mammalia</taxon>
        <taxon>Metatheria</taxon>
        <taxon>Dasyuromorphia</taxon>
        <taxon>Dasyuridae</taxon>
        <taxon>Sarcophilus</taxon>
    </lineage>
</organism>
<protein>
    <submittedName>
        <fullName evidence="15">Uncharacterized protein</fullName>
    </submittedName>
</protein>
<keyword evidence="6 12" id="KW-0863">Zinc-finger</keyword>
<comment type="similarity">
    <text evidence="3">Belongs to the krueppel C2H2-type zinc-finger protein family.</text>
</comment>
<feature type="domain" description="C2H2-type" evidence="13">
    <location>
        <begin position="446"/>
        <end position="473"/>
    </location>
</feature>
<keyword evidence="11" id="KW-0539">Nucleus</keyword>
<feature type="domain" description="C2H2-type" evidence="13">
    <location>
        <begin position="390"/>
        <end position="417"/>
    </location>
</feature>
<dbReference type="Pfam" id="PF01352">
    <property type="entry name" value="KRAB"/>
    <property type="match status" value="1"/>
</dbReference>
<feature type="domain" description="C2H2-type" evidence="13">
    <location>
        <begin position="418"/>
        <end position="445"/>
    </location>
</feature>
<evidence type="ECO:0000256" key="10">
    <source>
        <dbReference type="ARBA" id="ARBA00023163"/>
    </source>
</evidence>
<dbReference type="PANTHER" id="PTHR24381">
    <property type="entry name" value="ZINC FINGER PROTEIN"/>
    <property type="match status" value="1"/>
</dbReference>
<keyword evidence="4" id="KW-0479">Metal-binding</keyword>
<keyword evidence="10" id="KW-0804">Transcription</keyword>
<evidence type="ECO:0000313" key="16">
    <source>
        <dbReference type="Proteomes" id="UP000007648"/>
    </source>
</evidence>
<dbReference type="InterPro" id="IPR036051">
    <property type="entry name" value="KRAB_dom_sf"/>
</dbReference>
<comment type="subcellular location">
    <subcellularLocation>
        <location evidence="2">Nucleus</location>
    </subcellularLocation>
</comment>
<dbReference type="AlphaFoldDB" id="A0A7N4PKR9"/>
<evidence type="ECO:0000313" key="15">
    <source>
        <dbReference type="Ensembl" id="ENSSHAP00000039973.1"/>
    </source>
</evidence>
<evidence type="ECO:0000256" key="3">
    <source>
        <dbReference type="ARBA" id="ARBA00006991"/>
    </source>
</evidence>
<evidence type="ECO:0000256" key="11">
    <source>
        <dbReference type="ARBA" id="ARBA00023242"/>
    </source>
</evidence>
<feature type="domain" description="C2H2-type" evidence="13">
    <location>
        <begin position="278"/>
        <end position="305"/>
    </location>
</feature>
<dbReference type="PANTHER" id="PTHR24381:SF390">
    <property type="entry name" value="ZINC FINGER PROTEIN 37 HOMOLOG"/>
    <property type="match status" value="1"/>
</dbReference>
<feature type="domain" description="C2H2-type" evidence="13">
    <location>
        <begin position="474"/>
        <end position="501"/>
    </location>
</feature>
<dbReference type="GO" id="GO:0005634">
    <property type="term" value="C:nucleus"/>
    <property type="evidence" value="ECO:0007669"/>
    <property type="project" value="UniProtKB-SubCell"/>
</dbReference>
<reference evidence="15" key="2">
    <citation type="submission" date="2025-08" db="UniProtKB">
        <authorList>
            <consortium name="Ensembl"/>
        </authorList>
    </citation>
    <scope>IDENTIFICATION</scope>
</reference>
<proteinExistence type="inferred from homology"/>
<evidence type="ECO:0000259" key="13">
    <source>
        <dbReference type="PROSITE" id="PS50157"/>
    </source>
</evidence>
<evidence type="ECO:0000256" key="8">
    <source>
        <dbReference type="ARBA" id="ARBA00023015"/>
    </source>
</evidence>
<keyword evidence="5" id="KW-0677">Repeat</keyword>
<dbReference type="Proteomes" id="UP000007648">
    <property type="component" value="Unassembled WGS sequence"/>
</dbReference>
<dbReference type="GeneTree" id="ENSGT00950000182890"/>
<dbReference type="FunFam" id="3.30.160.60:FF:000416">
    <property type="entry name" value="zinc finger protein 879 isoform X1"/>
    <property type="match status" value="1"/>
</dbReference>
<feature type="domain" description="C2H2-type" evidence="13">
    <location>
        <begin position="306"/>
        <end position="333"/>
    </location>
</feature>
<dbReference type="GO" id="GO:0000977">
    <property type="term" value="F:RNA polymerase II transcription regulatory region sequence-specific DNA binding"/>
    <property type="evidence" value="ECO:0007669"/>
    <property type="project" value="TreeGrafter"/>
</dbReference>
<dbReference type="Gene3D" id="6.10.140.140">
    <property type="match status" value="1"/>
</dbReference>
<sequence length="501" mass="58742">MIAAGSDPVMFQKLLTFQDVAVEFTQEEWSYLDPGQKDMYRDVMLENYENFVFLGLSVTKPNVISWLERHEDSRISREEGPRCSSEDSPVEKREREIKESTPKQCITSRERLIKDAFWDCKLGENWNHDTGLERQINNLETLSMKIVVNRSKTSCSRVSMLKNLCKFKKYKKFYSYHSELNHYHRVCSQGEPHRINEYGEIFHINSCLGVHGGIHTGVKSHEFGECGKASSYNSNLAVPQKILEEKPIKQCNKDRRTNISQRRYICHHKRIPTKEKLCKCNECGKVFNFKQTFNRHKKIHTAVKPYKCKECGTALMCKKYFHRHEKIHPGEKLYKCKECGKAFSDKRSLNRHEKIHPGEKPYKCNECGKAFIRNDHLKRHKKIHTGEKPYKCNECGRAFRFLGSFYSHQRIHTGQKPYKCNECGKVFRQKGGLVSHQRIHTGEKPYKCNECEKTFREKGGLNRHKKIHTGEKPYKCNECGKAFNDKGHLNRHKKTHTSMKL</sequence>
<name>A0A7N4PKR9_SARHA</name>
<evidence type="ECO:0000256" key="7">
    <source>
        <dbReference type="ARBA" id="ARBA00022833"/>
    </source>
</evidence>
<evidence type="ECO:0000259" key="14">
    <source>
        <dbReference type="PROSITE" id="PS50805"/>
    </source>
</evidence>
<dbReference type="Ensembl" id="ENSSHAT00000047935.1">
    <property type="protein sequence ID" value="ENSSHAP00000039973.1"/>
    <property type="gene ID" value="ENSSHAG00000026333.1"/>
</dbReference>
<evidence type="ECO:0000256" key="6">
    <source>
        <dbReference type="ARBA" id="ARBA00022771"/>
    </source>
</evidence>
<keyword evidence="9" id="KW-0238">DNA-binding</keyword>
<dbReference type="GO" id="GO:0000981">
    <property type="term" value="F:DNA-binding transcription factor activity, RNA polymerase II-specific"/>
    <property type="evidence" value="ECO:0007669"/>
    <property type="project" value="TreeGrafter"/>
</dbReference>
<evidence type="ECO:0000256" key="1">
    <source>
        <dbReference type="ARBA" id="ARBA00003767"/>
    </source>
</evidence>
<feature type="domain" description="C2H2-type" evidence="13">
    <location>
        <begin position="334"/>
        <end position="361"/>
    </location>
</feature>
<evidence type="ECO:0000256" key="5">
    <source>
        <dbReference type="ARBA" id="ARBA00022737"/>
    </source>
</evidence>
<dbReference type="SUPFAM" id="SSF109640">
    <property type="entry name" value="KRAB domain (Kruppel-associated box)"/>
    <property type="match status" value="1"/>
</dbReference>
<dbReference type="Pfam" id="PF13465">
    <property type="entry name" value="zf-H2C2_2"/>
    <property type="match status" value="1"/>
</dbReference>
<dbReference type="SUPFAM" id="SSF57667">
    <property type="entry name" value="beta-beta-alpha zinc fingers"/>
    <property type="match status" value="5"/>
</dbReference>
<evidence type="ECO:0000256" key="2">
    <source>
        <dbReference type="ARBA" id="ARBA00004123"/>
    </source>
</evidence>
<evidence type="ECO:0000256" key="9">
    <source>
        <dbReference type="ARBA" id="ARBA00023125"/>
    </source>
</evidence>
<dbReference type="SMART" id="SM00349">
    <property type="entry name" value="KRAB"/>
    <property type="match status" value="1"/>
</dbReference>
<dbReference type="PROSITE" id="PS50805">
    <property type="entry name" value="KRAB"/>
    <property type="match status" value="1"/>
</dbReference>